<keyword evidence="11 13" id="KW-0472">Membrane</keyword>
<reference evidence="14 15" key="1">
    <citation type="submission" date="2024-07" db="EMBL/GenBank/DDBJ databases">
        <title>Draft sequence of the Neodothiora populina.</title>
        <authorList>
            <person name="Drown D.D."/>
            <person name="Schuette U.S."/>
            <person name="Buechlein A.B."/>
            <person name="Rusch D.R."/>
            <person name="Winton L.W."/>
            <person name="Adams G.A."/>
        </authorList>
    </citation>
    <scope>NUCLEOTIDE SEQUENCE [LARGE SCALE GENOMIC DNA]</scope>
    <source>
        <strain evidence="14 15">CPC 39397</strain>
    </source>
</reference>
<comment type="subcellular location">
    <subcellularLocation>
        <location evidence="1 13">Endoplasmic reticulum membrane</location>
        <topology evidence="1 13">Multi-pass membrane protein</topology>
    </subcellularLocation>
</comment>
<evidence type="ECO:0000313" key="15">
    <source>
        <dbReference type="Proteomes" id="UP001562354"/>
    </source>
</evidence>
<dbReference type="Pfam" id="PF05007">
    <property type="entry name" value="Mannosyl_trans"/>
    <property type="match status" value="1"/>
</dbReference>
<dbReference type="Proteomes" id="UP001562354">
    <property type="component" value="Unassembled WGS sequence"/>
</dbReference>
<comment type="function">
    <text evidence="12 13">Mannosyltransferase involved in glycosylphosphatidylinositol-anchor biosynthesis. Transfers the first alpha-1,4-mannose to GlcN-acyl-PI during GPI precursor assembly. Required for cell wall integrity.</text>
</comment>
<feature type="transmembrane region" description="Helical" evidence="13">
    <location>
        <begin position="6"/>
        <end position="32"/>
    </location>
</feature>
<evidence type="ECO:0000256" key="12">
    <source>
        <dbReference type="ARBA" id="ARBA00025399"/>
    </source>
</evidence>
<organism evidence="14 15">
    <name type="scientific">Neodothiora populina</name>
    <dbReference type="NCBI Taxonomy" id="2781224"/>
    <lineage>
        <taxon>Eukaryota</taxon>
        <taxon>Fungi</taxon>
        <taxon>Dikarya</taxon>
        <taxon>Ascomycota</taxon>
        <taxon>Pezizomycotina</taxon>
        <taxon>Dothideomycetes</taxon>
        <taxon>Dothideomycetidae</taxon>
        <taxon>Dothideales</taxon>
        <taxon>Dothioraceae</taxon>
        <taxon>Neodothiora</taxon>
    </lineage>
</organism>
<comment type="pathway">
    <text evidence="2 13">Glycolipid biosynthesis; glycosylphosphatidylinositol-anchor biosynthesis.</text>
</comment>
<name>A0ABR3P5A9_9PEZI</name>
<keyword evidence="9 13" id="KW-0256">Endoplasmic reticulum</keyword>
<feature type="transmembrane region" description="Helical" evidence="13">
    <location>
        <begin position="75"/>
        <end position="92"/>
    </location>
</feature>
<feature type="transmembrane region" description="Helical" evidence="13">
    <location>
        <begin position="333"/>
        <end position="359"/>
    </location>
</feature>
<evidence type="ECO:0000256" key="4">
    <source>
        <dbReference type="ARBA" id="ARBA00013797"/>
    </source>
</evidence>
<evidence type="ECO:0000256" key="5">
    <source>
        <dbReference type="ARBA" id="ARBA00022502"/>
    </source>
</evidence>
<keyword evidence="6 13" id="KW-0328">Glycosyltransferase</keyword>
<feature type="transmembrane region" description="Helical" evidence="13">
    <location>
        <begin position="236"/>
        <end position="257"/>
    </location>
</feature>
<dbReference type="PANTHER" id="PTHR12886">
    <property type="entry name" value="PIG-M MANNOSYLTRANSFERASE"/>
    <property type="match status" value="1"/>
</dbReference>
<evidence type="ECO:0000256" key="11">
    <source>
        <dbReference type="ARBA" id="ARBA00023136"/>
    </source>
</evidence>
<evidence type="ECO:0000256" key="13">
    <source>
        <dbReference type="RuleBase" id="RU365064"/>
    </source>
</evidence>
<dbReference type="RefSeq" id="XP_069197563.1">
    <property type="nucleotide sequence ID" value="XM_069346352.1"/>
</dbReference>
<keyword evidence="8 13" id="KW-0812">Transmembrane</keyword>
<dbReference type="EMBL" id="JBFMKM010000014">
    <property type="protein sequence ID" value="KAL1297881.1"/>
    <property type="molecule type" value="Genomic_DNA"/>
</dbReference>
<keyword evidence="5 13" id="KW-0337">GPI-anchor biosynthesis</keyword>
<keyword evidence="15" id="KW-1185">Reference proteome</keyword>
<feature type="transmembrane region" description="Helical" evidence="13">
    <location>
        <begin position="402"/>
        <end position="423"/>
    </location>
</feature>
<feature type="transmembrane region" description="Helical" evidence="13">
    <location>
        <begin position="298"/>
        <end position="321"/>
    </location>
</feature>
<accession>A0ABR3P5A9</accession>
<dbReference type="GeneID" id="95980101"/>
<dbReference type="InterPro" id="IPR007704">
    <property type="entry name" value="PIG-M"/>
</dbReference>
<proteinExistence type="inferred from homology"/>
<keyword evidence="7 13" id="KW-0808">Transferase</keyword>
<evidence type="ECO:0000256" key="8">
    <source>
        <dbReference type="ARBA" id="ARBA00022692"/>
    </source>
</evidence>
<dbReference type="PANTHER" id="PTHR12886:SF0">
    <property type="entry name" value="GPI MANNOSYLTRANSFERASE 1"/>
    <property type="match status" value="1"/>
</dbReference>
<keyword evidence="10 13" id="KW-1133">Transmembrane helix</keyword>
<feature type="transmembrane region" description="Helical" evidence="13">
    <location>
        <begin position="98"/>
        <end position="115"/>
    </location>
</feature>
<evidence type="ECO:0000256" key="9">
    <source>
        <dbReference type="ARBA" id="ARBA00022824"/>
    </source>
</evidence>
<dbReference type="EC" id="2.4.1.-" evidence="13"/>
<sequence>MKNTSLITTFFSSPSLVFTSAAALRIVLLLWGRYQDTHSPLKYTDIDYLVFTDAARAVSRGQSPYVRETYRYTPLLAWLLLPTSWAGAGGWWFDFGKVVFSAGDLLTGWLIYLTLRSEKGTLRGGGVSAPMSREPALKYASIWLLNPMVANISTRGSSEGLLAVIVVALLWAVLNGRVVAAGLLLGLGVHFKIYPFVYAVSIFWWLDRRVVGSWDGGDGGSGSSSLLRGFLHPKRVQLALFSLIAFMGLNFVMLNFYGLEFVQHSYSYHLIRIDHRHNFSVYNTLLHLKSAMGPSEGFAIESLAFVPQLLLSVVAIPLALAKKDLASTMLAQTFAFVTFNKVCTSQYFLWYMVFLPFYLPDSSLLRQPKRGWLALGLWVVGQAVWLQQAASLEFFGQSTFVPGLWLASMLFFGINCWILGVVIGDINDGASPPPDGKVSKSSRHM</sequence>
<feature type="transmembrane region" description="Helical" evidence="13">
    <location>
        <begin position="160"/>
        <end position="176"/>
    </location>
</feature>
<comment type="caution">
    <text evidence="14">The sequence shown here is derived from an EMBL/GenBank/DDBJ whole genome shotgun (WGS) entry which is preliminary data.</text>
</comment>
<evidence type="ECO:0000256" key="7">
    <source>
        <dbReference type="ARBA" id="ARBA00022679"/>
    </source>
</evidence>
<evidence type="ECO:0000256" key="3">
    <source>
        <dbReference type="ARBA" id="ARBA00011071"/>
    </source>
</evidence>
<evidence type="ECO:0000256" key="6">
    <source>
        <dbReference type="ARBA" id="ARBA00022676"/>
    </source>
</evidence>
<comment type="similarity">
    <text evidence="3 13">Belongs to the PIGM family.</text>
</comment>
<evidence type="ECO:0000256" key="2">
    <source>
        <dbReference type="ARBA" id="ARBA00004687"/>
    </source>
</evidence>
<gene>
    <name evidence="14" type="ORF">AAFC00_006402</name>
</gene>
<evidence type="ECO:0000256" key="1">
    <source>
        <dbReference type="ARBA" id="ARBA00004477"/>
    </source>
</evidence>
<evidence type="ECO:0000256" key="10">
    <source>
        <dbReference type="ARBA" id="ARBA00022989"/>
    </source>
</evidence>
<feature type="transmembrane region" description="Helical" evidence="13">
    <location>
        <begin position="183"/>
        <end position="206"/>
    </location>
</feature>
<protein>
    <recommendedName>
        <fullName evidence="4 13">GPI mannosyltransferase 1</fullName>
        <ecNumber evidence="13">2.4.1.-</ecNumber>
    </recommendedName>
    <alternativeName>
        <fullName evidence="13">GPI mannosyltransferase I</fullName>
    </alternativeName>
</protein>
<evidence type="ECO:0000313" key="14">
    <source>
        <dbReference type="EMBL" id="KAL1297881.1"/>
    </source>
</evidence>